<dbReference type="InterPro" id="IPR009003">
    <property type="entry name" value="Peptidase_S1_PA"/>
</dbReference>
<dbReference type="EMBL" id="NNAY01000290">
    <property type="protein sequence ID" value="OXU29437.1"/>
    <property type="molecule type" value="Genomic_DNA"/>
</dbReference>
<dbReference type="Pfam" id="PF00089">
    <property type="entry name" value="Trypsin"/>
    <property type="match status" value="1"/>
</dbReference>
<sequence length="260" mass="29604">MRQLLFNILLLCVLNAVWGQPRIRNGQNAKLGQFPYQAMLLLNNYNVCGGSIIHKRWILTAAHCIKKTLNVDQYKIAIGGVKSNTKDSTKYTVEAIVRHEEFSDSFYDGLYDIALMRLKSDIPFNKYVSPIKLPTNNSNQYENDLAVLSGWGLTRNIPDRQYEPKVLQYVFMRIVEKRYCEMSYNYGIRDSHICTSIDGGKSACSGDSGGPLVVGDTQVGIVAFADDYCARSRPVVYSRVSFYISWIKRQMTVYKDSLPY</sequence>
<proteinExistence type="inferred from homology"/>
<keyword evidence="10" id="KW-1185">Reference proteome</keyword>
<keyword evidence="1 6" id="KW-0645">Protease</keyword>
<keyword evidence="7" id="KW-0732">Signal</keyword>
<evidence type="ECO:0000256" key="1">
    <source>
        <dbReference type="ARBA" id="ARBA00022670"/>
    </source>
</evidence>
<dbReference type="InterPro" id="IPR051487">
    <property type="entry name" value="Ser/Thr_Proteases_Immune/Dev"/>
</dbReference>
<evidence type="ECO:0000256" key="7">
    <source>
        <dbReference type="SAM" id="SignalP"/>
    </source>
</evidence>
<dbReference type="STRING" id="543379.A0A232FGI5"/>
<evidence type="ECO:0000256" key="2">
    <source>
        <dbReference type="ARBA" id="ARBA00022801"/>
    </source>
</evidence>
<comment type="caution">
    <text evidence="9">The sequence shown here is derived from an EMBL/GenBank/DDBJ whole genome shotgun (WGS) entry which is preliminary data.</text>
</comment>
<keyword evidence="3 6" id="KW-0720">Serine protease</keyword>
<feature type="signal peptide" evidence="7">
    <location>
        <begin position="1"/>
        <end position="19"/>
    </location>
</feature>
<accession>A0A232FGI5</accession>
<dbReference type="PRINTS" id="PR00722">
    <property type="entry name" value="CHYMOTRYPSIN"/>
</dbReference>
<dbReference type="GO" id="GO:0004252">
    <property type="term" value="F:serine-type endopeptidase activity"/>
    <property type="evidence" value="ECO:0007669"/>
    <property type="project" value="InterPro"/>
</dbReference>
<protein>
    <recommendedName>
        <fullName evidence="8">Peptidase S1 domain-containing protein</fullName>
    </recommendedName>
</protein>
<dbReference type="CDD" id="cd00190">
    <property type="entry name" value="Tryp_SPc"/>
    <property type="match status" value="1"/>
</dbReference>
<dbReference type="OrthoDB" id="60866at2759"/>
<evidence type="ECO:0000256" key="6">
    <source>
        <dbReference type="RuleBase" id="RU363034"/>
    </source>
</evidence>
<dbReference type="SMART" id="SM00020">
    <property type="entry name" value="Tryp_SPc"/>
    <property type="match status" value="1"/>
</dbReference>
<dbReference type="PROSITE" id="PS00134">
    <property type="entry name" value="TRYPSIN_HIS"/>
    <property type="match status" value="1"/>
</dbReference>
<name>A0A232FGI5_9HYME</name>
<dbReference type="InterPro" id="IPR043504">
    <property type="entry name" value="Peptidase_S1_PA_chymotrypsin"/>
</dbReference>
<organism evidence="9 10">
    <name type="scientific">Trichomalopsis sarcophagae</name>
    <dbReference type="NCBI Taxonomy" id="543379"/>
    <lineage>
        <taxon>Eukaryota</taxon>
        <taxon>Metazoa</taxon>
        <taxon>Ecdysozoa</taxon>
        <taxon>Arthropoda</taxon>
        <taxon>Hexapoda</taxon>
        <taxon>Insecta</taxon>
        <taxon>Pterygota</taxon>
        <taxon>Neoptera</taxon>
        <taxon>Endopterygota</taxon>
        <taxon>Hymenoptera</taxon>
        <taxon>Apocrita</taxon>
        <taxon>Proctotrupomorpha</taxon>
        <taxon>Chalcidoidea</taxon>
        <taxon>Pteromalidae</taxon>
        <taxon>Pteromalinae</taxon>
        <taxon>Trichomalopsis</taxon>
    </lineage>
</organism>
<dbReference type="Gene3D" id="2.40.10.10">
    <property type="entry name" value="Trypsin-like serine proteases"/>
    <property type="match status" value="1"/>
</dbReference>
<evidence type="ECO:0000256" key="3">
    <source>
        <dbReference type="ARBA" id="ARBA00022825"/>
    </source>
</evidence>
<dbReference type="InterPro" id="IPR018114">
    <property type="entry name" value="TRYPSIN_HIS"/>
</dbReference>
<dbReference type="FunFam" id="2.40.10.10:FF:000034">
    <property type="entry name" value="Eupolytin"/>
    <property type="match status" value="1"/>
</dbReference>
<reference evidence="9 10" key="1">
    <citation type="journal article" date="2017" name="Curr. Biol.">
        <title>The Evolution of Venom by Co-option of Single-Copy Genes.</title>
        <authorList>
            <person name="Martinson E.O."/>
            <person name="Mrinalini"/>
            <person name="Kelkar Y.D."/>
            <person name="Chang C.H."/>
            <person name="Werren J.H."/>
        </authorList>
    </citation>
    <scope>NUCLEOTIDE SEQUENCE [LARGE SCALE GENOMIC DNA]</scope>
    <source>
        <strain evidence="9 10">Alberta</strain>
        <tissue evidence="9">Whole body</tissue>
    </source>
</reference>
<dbReference type="SUPFAM" id="SSF50494">
    <property type="entry name" value="Trypsin-like serine proteases"/>
    <property type="match status" value="1"/>
</dbReference>
<dbReference type="InterPro" id="IPR001254">
    <property type="entry name" value="Trypsin_dom"/>
</dbReference>
<evidence type="ECO:0000256" key="5">
    <source>
        <dbReference type="ARBA" id="ARBA00024195"/>
    </source>
</evidence>
<dbReference type="AlphaFoldDB" id="A0A232FGI5"/>
<dbReference type="PROSITE" id="PS50240">
    <property type="entry name" value="TRYPSIN_DOM"/>
    <property type="match status" value="1"/>
</dbReference>
<dbReference type="Proteomes" id="UP000215335">
    <property type="component" value="Unassembled WGS sequence"/>
</dbReference>
<comment type="similarity">
    <text evidence="5">Belongs to the peptidase S1 family. CLIP subfamily.</text>
</comment>
<evidence type="ECO:0000256" key="4">
    <source>
        <dbReference type="ARBA" id="ARBA00023157"/>
    </source>
</evidence>
<evidence type="ECO:0000313" key="10">
    <source>
        <dbReference type="Proteomes" id="UP000215335"/>
    </source>
</evidence>
<keyword evidence="2 6" id="KW-0378">Hydrolase</keyword>
<dbReference type="PANTHER" id="PTHR24256">
    <property type="entry name" value="TRYPTASE-RELATED"/>
    <property type="match status" value="1"/>
</dbReference>
<gene>
    <name evidence="9" type="ORF">TSAR_016235</name>
</gene>
<keyword evidence="4" id="KW-1015">Disulfide bond</keyword>
<dbReference type="GO" id="GO:0006508">
    <property type="term" value="P:proteolysis"/>
    <property type="evidence" value="ECO:0007669"/>
    <property type="project" value="UniProtKB-KW"/>
</dbReference>
<evidence type="ECO:0000313" key="9">
    <source>
        <dbReference type="EMBL" id="OXU29437.1"/>
    </source>
</evidence>
<evidence type="ECO:0000259" key="8">
    <source>
        <dbReference type="PROSITE" id="PS50240"/>
    </source>
</evidence>
<dbReference type="InterPro" id="IPR033116">
    <property type="entry name" value="TRYPSIN_SER"/>
</dbReference>
<feature type="domain" description="Peptidase S1" evidence="8">
    <location>
        <begin position="23"/>
        <end position="252"/>
    </location>
</feature>
<dbReference type="InterPro" id="IPR001314">
    <property type="entry name" value="Peptidase_S1A"/>
</dbReference>
<dbReference type="PROSITE" id="PS00135">
    <property type="entry name" value="TRYPSIN_SER"/>
    <property type="match status" value="1"/>
</dbReference>
<feature type="chain" id="PRO_5012150029" description="Peptidase S1 domain-containing protein" evidence="7">
    <location>
        <begin position="20"/>
        <end position="260"/>
    </location>
</feature>